<name>A0A5M9K016_MONFR</name>
<dbReference type="EMBL" id="VICG01000002">
    <property type="protein sequence ID" value="KAA8575138.1"/>
    <property type="molecule type" value="Genomic_DNA"/>
</dbReference>
<gene>
    <name evidence="1" type="ORF">EYC84_004345</name>
</gene>
<comment type="caution">
    <text evidence="1">The sequence shown here is derived from an EMBL/GenBank/DDBJ whole genome shotgun (WGS) entry which is preliminary data.</text>
</comment>
<accession>A0A5M9K016</accession>
<sequence length="278" mass="31435">MSSPPTITEPTAADPTVSPFAVFSPSSPAPSWLGVSPEDFIPFLPPQPLPEGSPSLPPNSRTWVPAHLPRDTSWSPILWLYIIGFVQDIHCMMLLGEYSKNITISEYTFNVGFLNFAKSLQRACQLRGAFVPGRRLVEAAWVARMSTYAIKECSVSVVEHLNECLWQTQCYEVRQYWVGMSRRYIGLDIQSHFNGVVGKLSDLSEIVINTAMLRTLDMDHTHDARLLVKVSYLSFALSGRTYELTWELSERDKARVARLLRLGLATRMTRENIFFMAT</sequence>
<evidence type="ECO:0000313" key="2">
    <source>
        <dbReference type="Proteomes" id="UP000322873"/>
    </source>
</evidence>
<evidence type="ECO:0000313" key="1">
    <source>
        <dbReference type="EMBL" id="KAA8575138.1"/>
    </source>
</evidence>
<organism evidence="1 2">
    <name type="scientific">Monilinia fructicola</name>
    <name type="common">Brown rot fungus</name>
    <name type="synonym">Ciboria fructicola</name>
    <dbReference type="NCBI Taxonomy" id="38448"/>
    <lineage>
        <taxon>Eukaryota</taxon>
        <taxon>Fungi</taxon>
        <taxon>Dikarya</taxon>
        <taxon>Ascomycota</taxon>
        <taxon>Pezizomycotina</taxon>
        <taxon>Leotiomycetes</taxon>
        <taxon>Helotiales</taxon>
        <taxon>Sclerotiniaceae</taxon>
        <taxon>Monilinia</taxon>
    </lineage>
</organism>
<reference evidence="1 2" key="1">
    <citation type="submission" date="2019-06" db="EMBL/GenBank/DDBJ databases">
        <title>Genome Sequence of the Brown Rot Fungal Pathogen Monilinia fructicola.</title>
        <authorList>
            <person name="De Miccolis Angelini R.M."/>
            <person name="Landi L."/>
            <person name="Abate D."/>
            <person name="Pollastro S."/>
            <person name="Romanazzi G."/>
            <person name="Faretra F."/>
        </authorList>
    </citation>
    <scope>NUCLEOTIDE SEQUENCE [LARGE SCALE GENOMIC DNA]</scope>
    <source>
        <strain evidence="1 2">Mfrc123</strain>
    </source>
</reference>
<keyword evidence="2" id="KW-1185">Reference proteome</keyword>
<proteinExistence type="predicted"/>
<dbReference type="Proteomes" id="UP000322873">
    <property type="component" value="Unassembled WGS sequence"/>
</dbReference>
<protein>
    <submittedName>
        <fullName evidence="1">Uncharacterized protein</fullName>
    </submittedName>
</protein>
<dbReference type="AlphaFoldDB" id="A0A5M9K016"/>